<evidence type="ECO:0000256" key="3">
    <source>
        <dbReference type="ARBA" id="ARBA00022792"/>
    </source>
</evidence>
<dbReference type="RefSeq" id="XP_050554125.1">
    <property type="nucleotide sequence ID" value="XM_050698168.1"/>
</dbReference>
<dbReference type="RefSeq" id="XP_050554126.1">
    <property type="nucleotide sequence ID" value="XM_050698169.1"/>
</dbReference>
<evidence type="ECO:0000313" key="11">
    <source>
        <dbReference type="RefSeq" id="XP_050554126.1"/>
    </source>
</evidence>
<evidence type="ECO:0000256" key="4">
    <source>
        <dbReference type="ARBA" id="ARBA00022989"/>
    </source>
</evidence>
<keyword evidence="9" id="KW-1185">Reference proteome</keyword>
<evidence type="ECO:0000256" key="1">
    <source>
        <dbReference type="ARBA" id="ARBA00010877"/>
    </source>
</evidence>
<organism evidence="9 10">
    <name type="scientific">Spodoptera frugiperda</name>
    <name type="common">Fall armyworm</name>
    <dbReference type="NCBI Taxonomy" id="7108"/>
    <lineage>
        <taxon>Eukaryota</taxon>
        <taxon>Metazoa</taxon>
        <taxon>Ecdysozoa</taxon>
        <taxon>Arthropoda</taxon>
        <taxon>Hexapoda</taxon>
        <taxon>Insecta</taxon>
        <taxon>Pterygota</taxon>
        <taxon>Neoptera</taxon>
        <taxon>Endopterygota</taxon>
        <taxon>Lepidoptera</taxon>
        <taxon>Glossata</taxon>
        <taxon>Ditrysia</taxon>
        <taxon>Noctuoidea</taxon>
        <taxon>Noctuidae</taxon>
        <taxon>Amphipyrinae</taxon>
        <taxon>Spodoptera</taxon>
    </lineage>
</organism>
<keyword evidence="5 7" id="KW-0496">Mitochondrion</keyword>
<dbReference type="GeneID" id="118270501"/>
<sequence length="690" mass="78486">MFRVTSCLTVARTLLYRRYPVDFRVATISRSPTAYKYNKSLKERETCPVPPPPPPPPPKDDRLLWGTIALLFIAGGFVVYAKGSPEVRDWLTINAPWFDDIIAILYQENMTYGEFAVTCVDGTKRFIERMTGTNKPKKCSLDGGEVLNYDVPEEPKPEEPKECSPAEKEVICEPEPPPIVTKNICDIERCVTDLGDTVILNYNTAKDACACYNSLVENTMINFSFKCMKEIRPAMEERINLVKTSLQNASCAIDRLDELVKYLDCGVQASKEQIKNCKLKIRDYREKYAAAFIAYQWENDRSTALDNQWQLVEQIVDKYTWENEAIYPELKYIQPKPTVSGNMDILLYNTYRYLQYLNDQVKDASDGMTERINRAMDTLPQDPEKVKAREANLQNVLKTKRAEVDKDFKSREDQQKADNDKNLKESLKKQTERHDESLRKRLELLEADIMSKFQGMVAEKVAAEKKIFKAELDTMAVQLKLVEDKLEVRLKAEREARRSQELWSAGASLLAATKRGEPYVRVDKELRAIEKASGDGDKLVTTVLKSIPKSVREVGIVPESVLREGFNVMEKTARSVALVEADGAAMPVYMMSWFQGLLLFMRISGIPQAEFDKPPEEPSDQLDTFDLLQRARFWLDHGNLAAAVRYVDSLKGASRAAADKWFQAARAHLEVRQAAEAVLAHASAMALQYI</sequence>
<keyword evidence="4" id="KW-1133">Transmembrane helix</keyword>
<comment type="subcellular location">
    <subcellularLocation>
        <location evidence="7">Mitochondrion inner membrane</location>
        <topology evidence="7">Single-pass membrane protein</topology>
    </subcellularLocation>
</comment>
<gene>
    <name evidence="10 11" type="primary">LOC118270501</name>
</gene>
<evidence type="ECO:0000256" key="6">
    <source>
        <dbReference type="ARBA" id="ARBA00023136"/>
    </source>
</evidence>
<name>A0A9R0DW25_SPOFR</name>
<keyword evidence="2 7" id="KW-0812">Transmembrane</keyword>
<keyword evidence="3 7" id="KW-0999">Mitochondrion inner membrane</keyword>
<dbReference type="InterPro" id="IPR019133">
    <property type="entry name" value="MIC60"/>
</dbReference>
<evidence type="ECO:0000256" key="5">
    <source>
        <dbReference type="ARBA" id="ARBA00023128"/>
    </source>
</evidence>
<evidence type="ECO:0000256" key="8">
    <source>
        <dbReference type="SAM" id="MobiDB-lite"/>
    </source>
</evidence>
<proteinExistence type="inferred from homology"/>
<accession>A0A9R0DW25</accession>
<evidence type="ECO:0000256" key="2">
    <source>
        <dbReference type="ARBA" id="ARBA00022692"/>
    </source>
</evidence>
<comment type="function">
    <text evidence="7">Component of the MICOS complex, a large protein complex of the mitochondrial inner membrane that plays crucial roles in the maintenance of crista junctions, inner membrane architecture, and formation of contact sites to the outer membrane.</text>
</comment>
<evidence type="ECO:0000313" key="10">
    <source>
        <dbReference type="RefSeq" id="XP_050554125.1"/>
    </source>
</evidence>
<evidence type="ECO:0000256" key="7">
    <source>
        <dbReference type="RuleBase" id="RU363000"/>
    </source>
</evidence>
<dbReference type="GO" id="GO:0061617">
    <property type="term" value="C:MICOS complex"/>
    <property type="evidence" value="ECO:0007669"/>
    <property type="project" value="TreeGrafter"/>
</dbReference>
<comment type="subunit">
    <text evidence="7">Component of the mitochondrial contact site and cristae organizing system (MICOS) complex.</text>
</comment>
<keyword evidence="6" id="KW-0472">Membrane</keyword>
<evidence type="ECO:0000313" key="9">
    <source>
        <dbReference type="Proteomes" id="UP000829999"/>
    </source>
</evidence>
<dbReference type="AlphaFoldDB" id="A0A9R0DW25"/>
<dbReference type="GO" id="GO:0042407">
    <property type="term" value="P:cristae formation"/>
    <property type="evidence" value="ECO:0007669"/>
    <property type="project" value="TreeGrafter"/>
</dbReference>
<dbReference type="Pfam" id="PF09731">
    <property type="entry name" value="Mitofilin"/>
    <property type="match status" value="1"/>
</dbReference>
<dbReference type="PANTHER" id="PTHR15415">
    <property type="entry name" value="MITOFILIN"/>
    <property type="match status" value="1"/>
</dbReference>
<dbReference type="Proteomes" id="UP000829999">
    <property type="component" value="Chromosome 13"/>
</dbReference>
<protein>
    <recommendedName>
        <fullName evidence="7">MICOS complex subunit MIC60</fullName>
    </recommendedName>
    <alternativeName>
        <fullName evidence="7">Mitofilin</fullName>
    </alternativeName>
</protein>
<comment type="similarity">
    <text evidence="1 7">Belongs to the MICOS complex subunit Mic60 family.</text>
</comment>
<feature type="region of interest" description="Disordered" evidence="8">
    <location>
        <begin position="404"/>
        <end position="435"/>
    </location>
</feature>
<dbReference type="PANTHER" id="PTHR15415:SF7">
    <property type="entry name" value="MICOS COMPLEX SUBUNIT MIC60"/>
    <property type="match status" value="1"/>
</dbReference>
<dbReference type="OrthoDB" id="10261039at2759"/>
<reference evidence="10 11" key="1">
    <citation type="submission" date="2025-04" db="UniProtKB">
        <authorList>
            <consortium name="RefSeq"/>
        </authorList>
    </citation>
    <scope>IDENTIFICATION</scope>
    <source>
        <tissue evidence="10 11">Whole larval tissue</tissue>
    </source>
</reference>